<comment type="caution">
    <text evidence="1">The sequence shown here is derived from an EMBL/GenBank/DDBJ whole genome shotgun (WGS) entry which is preliminary data.</text>
</comment>
<name>A0A0D9AT64_STUST</name>
<sequence>MLILGEVQGKPMPHRLGCSIATGVQSMQTPAEMHSREDWSLKALAVPALGGDNDVIRWLVWMPLSSTGHEVGL</sequence>
<evidence type="ECO:0000313" key="2">
    <source>
        <dbReference type="Proteomes" id="UP000032487"/>
    </source>
</evidence>
<dbReference type="EMBL" id="JYHV01000007">
    <property type="protein sequence ID" value="KJH84178.1"/>
    <property type="molecule type" value="Genomic_DNA"/>
</dbReference>
<dbReference type="AlphaFoldDB" id="A0A0D9AT64"/>
<accession>A0A0D9AT64</accession>
<gene>
    <name evidence="1" type="ORF">UF78_02410</name>
</gene>
<organism evidence="1 2">
    <name type="scientific">Stutzerimonas stutzeri</name>
    <name type="common">Pseudomonas stutzeri</name>
    <dbReference type="NCBI Taxonomy" id="316"/>
    <lineage>
        <taxon>Bacteria</taxon>
        <taxon>Pseudomonadati</taxon>
        <taxon>Pseudomonadota</taxon>
        <taxon>Gammaproteobacteria</taxon>
        <taxon>Pseudomonadales</taxon>
        <taxon>Pseudomonadaceae</taxon>
        <taxon>Stutzerimonas</taxon>
    </lineage>
</organism>
<evidence type="ECO:0000313" key="1">
    <source>
        <dbReference type="EMBL" id="KJH84178.1"/>
    </source>
</evidence>
<reference evidence="1 2" key="1">
    <citation type="submission" date="2015-02" db="EMBL/GenBank/DDBJ databases">
        <title>Draft genome sequence of Pseudomonas stutzeri NT0128 isolated from wheat (Triticum turgidum) rhizosphere.</title>
        <authorList>
            <person name="Tovi N."/>
            <person name="Frenk S."/>
            <person name="Hadar Y."/>
            <person name="Minz D."/>
        </authorList>
    </citation>
    <scope>NUCLEOTIDE SEQUENCE [LARGE SCALE GENOMIC DNA]</scope>
    <source>
        <strain evidence="1 2">NT0128</strain>
    </source>
</reference>
<dbReference type="PATRIC" id="fig|316.101.peg.3482"/>
<protein>
    <submittedName>
        <fullName evidence="1">Uncharacterized protein</fullName>
    </submittedName>
</protein>
<dbReference type="Proteomes" id="UP000032487">
    <property type="component" value="Unassembled WGS sequence"/>
</dbReference>
<proteinExistence type="predicted"/>